<dbReference type="OrthoDB" id="6128620at2759"/>
<dbReference type="CDD" id="cd19756">
    <property type="entry name" value="Bbox2"/>
    <property type="match status" value="1"/>
</dbReference>
<accession>A0A8B8EN64</accession>
<dbReference type="InterPro" id="IPR011042">
    <property type="entry name" value="6-blade_b-propeller_TolB-like"/>
</dbReference>
<evidence type="ECO:0000256" key="1">
    <source>
        <dbReference type="PROSITE-ProRule" id="PRU00024"/>
    </source>
</evidence>
<dbReference type="InterPro" id="IPR000315">
    <property type="entry name" value="Znf_B-box"/>
</dbReference>
<feature type="domain" description="B box-type" evidence="2">
    <location>
        <begin position="62"/>
        <end position="99"/>
    </location>
</feature>
<organism evidence="3 4">
    <name type="scientific">Crassostrea virginica</name>
    <name type="common">Eastern oyster</name>
    <dbReference type="NCBI Taxonomy" id="6565"/>
    <lineage>
        <taxon>Eukaryota</taxon>
        <taxon>Metazoa</taxon>
        <taxon>Spiralia</taxon>
        <taxon>Lophotrochozoa</taxon>
        <taxon>Mollusca</taxon>
        <taxon>Bivalvia</taxon>
        <taxon>Autobranchia</taxon>
        <taxon>Pteriomorphia</taxon>
        <taxon>Ostreida</taxon>
        <taxon>Ostreoidea</taxon>
        <taxon>Ostreidae</taxon>
        <taxon>Crassostrea</taxon>
    </lineage>
</organism>
<protein>
    <submittedName>
        <fullName evidence="4">Uncharacterized protein LOC111135513</fullName>
    </submittedName>
</protein>
<dbReference type="GO" id="GO:0008270">
    <property type="term" value="F:zinc ion binding"/>
    <property type="evidence" value="ECO:0007669"/>
    <property type="project" value="UniProtKB-KW"/>
</dbReference>
<proteinExistence type="predicted"/>
<dbReference type="Proteomes" id="UP000694844">
    <property type="component" value="Chromosome 5"/>
</dbReference>
<reference evidence="4" key="1">
    <citation type="submission" date="2025-08" db="UniProtKB">
        <authorList>
            <consortium name="RefSeq"/>
        </authorList>
    </citation>
    <scope>IDENTIFICATION</scope>
    <source>
        <tissue evidence="4">Whole sample</tissue>
    </source>
</reference>
<dbReference type="PANTHER" id="PTHR25462:SF296">
    <property type="entry name" value="MEIOTIC P26, ISOFORM F"/>
    <property type="match status" value="1"/>
</dbReference>
<sequence>MDPHYSGQDAVRCTACETALAPMYCEVCHIDLCKDCAEKHISDKSKVHRIVSLKQFLATPKCSDHQNKQCELHCEQCDVPICSQCVISKNHKHHGFVDIMENCQKKQEVLKKDLEEFEKGIYPRYQEAASNIPQQKAYRSKNSQKLKTTIQNHGDMLHQEIDSIIQEMQSKIDDNDAQYLALSDKREKEIKRNISQISEIILNLKRLLESGNVNIVSKYKSRNQEFRMLPPIPNVAIPNFQPQTINREQLLKQFGALTHLSKEVDEEEYKEEEEEYISIFKGTKLFSERRPLLDVPKLITDLDTGYEYLIGVSCLSDEKIWTSGRDKNLKLYNLSGELLKSVQTKSGNSPKDIAVTHSGDLVYTDRDDRTINIVSNSQVQTLIKLLGWKPFGVCSTTSHDILVSMQSDDGKESKIVRYSGSTEKQIIQWDEQGHPLYSNRHYFKYLCESGNLDICVADNGANAVVVVSAVGKLRFRYTGNPSNPREVFLPYDITTDSQNRILIAETIYSNIHLVDKDGHFLRYIDKCGLQFPWGLCVDSRDNLFVAEQYSVKVKKIQYYQ</sequence>
<evidence type="ECO:0000313" key="4">
    <source>
        <dbReference type="RefSeq" id="XP_022341360.1"/>
    </source>
</evidence>
<dbReference type="InterPro" id="IPR047153">
    <property type="entry name" value="TRIM45/56/19-like"/>
</dbReference>
<dbReference type="SMART" id="SM00336">
    <property type="entry name" value="BBOX"/>
    <property type="match status" value="2"/>
</dbReference>
<evidence type="ECO:0000313" key="3">
    <source>
        <dbReference type="Proteomes" id="UP000694844"/>
    </source>
</evidence>
<keyword evidence="3" id="KW-1185">Reference proteome</keyword>
<dbReference type="Gene3D" id="2.120.10.30">
    <property type="entry name" value="TolB, C-terminal domain"/>
    <property type="match status" value="2"/>
</dbReference>
<keyword evidence="1" id="KW-0479">Metal-binding</keyword>
<dbReference type="RefSeq" id="XP_022341360.1">
    <property type="nucleotide sequence ID" value="XM_022485652.1"/>
</dbReference>
<dbReference type="PANTHER" id="PTHR25462">
    <property type="entry name" value="BONUS, ISOFORM C-RELATED"/>
    <property type="match status" value="1"/>
</dbReference>
<keyword evidence="1" id="KW-0862">Zinc</keyword>
<dbReference type="Pfam" id="PF00643">
    <property type="entry name" value="zf-B_box"/>
    <property type="match status" value="1"/>
</dbReference>
<gene>
    <name evidence="4" type="primary">LOC111135513</name>
</gene>
<feature type="domain" description="B box-type" evidence="2">
    <location>
        <begin position="8"/>
        <end position="53"/>
    </location>
</feature>
<dbReference type="KEGG" id="cvn:111135513"/>
<keyword evidence="1" id="KW-0863">Zinc-finger</keyword>
<name>A0A8B8EN64_CRAVI</name>
<dbReference type="PROSITE" id="PS50119">
    <property type="entry name" value="ZF_BBOX"/>
    <property type="match status" value="2"/>
</dbReference>
<evidence type="ECO:0000259" key="2">
    <source>
        <dbReference type="PROSITE" id="PS50119"/>
    </source>
</evidence>
<dbReference type="Gene3D" id="3.30.160.60">
    <property type="entry name" value="Classic Zinc Finger"/>
    <property type="match status" value="1"/>
</dbReference>
<dbReference type="SUPFAM" id="SSF101898">
    <property type="entry name" value="NHL repeat"/>
    <property type="match status" value="1"/>
</dbReference>
<dbReference type="AlphaFoldDB" id="A0A8B8EN64"/>
<dbReference type="SUPFAM" id="SSF57845">
    <property type="entry name" value="B-box zinc-binding domain"/>
    <property type="match status" value="1"/>
</dbReference>
<dbReference type="GeneID" id="111135513"/>